<evidence type="ECO:0000256" key="3">
    <source>
        <dbReference type="ARBA" id="ARBA00022801"/>
    </source>
</evidence>
<dbReference type="STRING" id="108003.B1C78_01215"/>
<evidence type="ECO:0000256" key="2">
    <source>
        <dbReference type="ARBA" id="ARBA00022679"/>
    </source>
</evidence>
<dbReference type="OrthoDB" id="5297205at2"/>
<dbReference type="Pfam" id="PF01019">
    <property type="entry name" value="G_glu_transpept"/>
    <property type="match status" value="1"/>
</dbReference>
<name>A0A1V3NU90_9GAMM</name>
<dbReference type="InterPro" id="IPR029055">
    <property type="entry name" value="Ntn_hydrolases_N"/>
</dbReference>
<evidence type="ECO:0000256" key="4">
    <source>
        <dbReference type="ARBA" id="ARBA00023145"/>
    </source>
</evidence>
<sequence length="522" mass="55698">MSVFRGIVAAGHEVTAQAAVDVLREGGNAFDASVAAVFAGCVAEPVLCSLGGGGFMLTHPAGGEPALHDFFAHTPRRRPPASQVDFYPVEVDFGSARQEFHIGMGAMATPGLVRGLFEVHRRLGRLPMQAIVQPACAAAREGVVVNALQRYISELVSPIIASAPQALALHRPRDGDADGLGIALQGARVVMPELADTIEVLAREGDRLFYEGDIGARLVRDAQDHGGCLARDDLTGYEAVVRMPLQLDYHGARLFTNPAPSVGGTLIAFALSLLQPERMADASPSRPMHVARVVRAQELTQRLRRERRVDRALDDAMSRQILEAAYVQEYLDIMDSHHPFPRGTTHISVADGDGNLAGTTVSNGEGCGYVIPGTGIMMNNMLGEEDINPHGFHNWPENRRIASMMAPTLAFTGDGGAIVTGSGGSNRIRSAILQVLVNLIDYGLDAPDAVEHPRVHFEGDLLNVEGGMPLGTVEALEKAHPNVRVWPDRNLFFGGAHTVVRQSGGGFVGCGDSRRGGVCMVA</sequence>
<gene>
    <name evidence="5" type="ORF">B1C78_01215</name>
</gene>
<dbReference type="RefSeq" id="WP_077277318.1">
    <property type="nucleotide sequence ID" value="NZ_MVBK01000005.1"/>
</dbReference>
<dbReference type="PANTHER" id="PTHR43199:SF1">
    <property type="entry name" value="GLUTATHIONE HYDROLASE PROENZYME"/>
    <property type="match status" value="1"/>
</dbReference>
<dbReference type="Proteomes" id="UP000189462">
    <property type="component" value="Unassembled WGS sequence"/>
</dbReference>
<keyword evidence="6" id="KW-1185">Reference proteome</keyword>
<dbReference type="InterPro" id="IPR043138">
    <property type="entry name" value="GGT_lsub"/>
</dbReference>
<dbReference type="Gene3D" id="3.60.20.40">
    <property type="match status" value="1"/>
</dbReference>
<evidence type="ECO:0000313" key="5">
    <source>
        <dbReference type="EMBL" id="OOG28685.1"/>
    </source>
</evidence>
<evidence type="ECO:0000256" key="1">
    <source>
        <dbReference type="ARBA" id="ARBA00009381"/>
    </source>
</evidence>
<dbReference type="PANTHER" id="PTHR43199">
    <property type="entry name" value="GLUTATHIONE HYDROLASE"/>
    <property type="match status" value="1"/>
</dbReference>
<dbReference type="Gene3D" id="1.10.246.130">
    <property type="match status" value="1"/>
</dbReference>
<comment type="caution">
    <text evidence="5">The sequence shown here is derived from an EMBL/GenBank/DDBJ whole genome shotgun (WGS) entry which is preliminary data.</text>
</comment>
<dbReference type="PRINTS" id="PR01210">
    <property type="entry name" value="GGTRANSPTASE"/>
</dbReference>
<evidence type="ECO:0000313" key="6">
    <source>
        <dbReference type="Proteomes" id="UP000189462"/>
    </source>
</evidence>
<dbReference type="GO" id="GO:0016787">
    <property type="term" value="F:hydrolase activity"/>
    <property type="evidence" value="ECO:0007669"/>
    <property type="project" value="UniProtKB-KW"/>
</dbReference>
<protein>
    <submittedName>
        <fullName evidence="5">Gamma-glutamyltransferase</fullName>
    </submittedName>
</protein>
<dbReference type="InterPro" id="IPR051792">
    <property type="entry name" value="GGT_bact"/>
</dbReference>
<accession>A0A1V3NU90</accession>
<proteinExistence type="inferred from homology"/>
<reference evidence="5 6" key="1">
    <citation type="submission" date="2017-02" db="EMBL/GenBank/DDBJ databases">
        <title>Genomic diversity within the haloalkaliphilic genus Thioalkalivibrio.</title>
        <authorList>
            <person name="Ahn A.-C."/>
            <person name="Meier-Kolthoff J."/>
            <person name="Overmars L."/>
            <person name="Richter M."/>
            <person name="Woyke T."/>
            <person name="Sorokin D.Y."/>
            <person name="Muyzer G."/>
        </authorList>
    </citation>
    <scope>NUCLEOTIDE SEQUENCE [LARGE SCALE GENOMIC DNA]</scope>
    <source>
        <strain evidence="5 6">ALJD</strain>
    </source>
</reference>
<dbReference type="EMBL" id="MVBK01000005">
    <property type="protein sequence ID" value="OOG28685.1"/>
    <property type="molecule type" value="Genomic_DNA"/>
</dbReference>
<comment type="similarity">
    <text evidence="1">Belongs to the gamma-glutamyltransferase family.</text>
</comment>
<organism evidence="5 6">
    <name type="scientific">Thioalkalivibrio denitrificans</name>
    <dbReference type="NCBI Taxonomy" id="108003"/>
    <lineage>
        <taxon>Bacteria</taxon>
        <taxon>Pseudomonadati</taxon>
        <taxon>Pseudomonadota</taxon>
        <taxon>Gammaproteobacteria</taxon>
        <taxon>Chromatiales</taxon>
        <taxon>Ectothiorhodospiraceae</taxon>
        <taxon>Thioalkalivibrio</taxon>
    </lineage>
</organism>
<keyword evidence="2 5" id="KW-0808">Transferase</keyword>
<dbReference type="SUPFAM" id="SSF56235">
    <property type="entry name" value="N-terminal nucleophile aminohydrolases (Ntn hydrolases)"/>
    <property type="match status" value="1"/>
</dbReference>
<dbReference type="GO" id="GO:0016740">
    <property type="term" value="F:transferase activity"/>
    <property type="evidence" value="ECO:0007669"/>
    <property type="project" value="UniProtKB-KW"/>
</dbReference>
<dbReference type="InterPro" id="IPR043137">
    <property type="entry name" value="GGT_ssub_C"/>
</dbReference>
<dbReference type="AlphaFoldDB" id="A0A1V3NU90"/>
<keyword evidence="3" id="KW-0378">Hydrolase</keyword>
<keyword evidence="4" id="KW-0865">Zymogen</keyword>